<protein>
    <submittedName>
        <fullName evidence="2">Uncharacterized protein</fullName>
    </submittedName>
</protein>
<reference evidence="2" key="2">
    <citation type="submission" date="2018-05" db="EMBL/GenBank/DDBJ databases">
        <title>OmerRS3 (Oryza meridionalis Reference Sequence Version 3).</title>
        <authorList>
            <person name="Zhang J."/>
            <person name="Kudrna D."/>
            <person name="Lee S."/>
            <person name="Talag J."/>
            <person name="Welchert J."/>
            <person name="Wing R.A."/>
        </authorList>
    </citation>
    <scope>NUCLEOTIDE SEQUENCE [LARGE SCALE GENOMIC DNA]</scope>
    <source>
        <strain evidence="2">cv. OR44</strain>
    </source>
</reference>
<name>A0A0E0D391_9ORYZ</name>
<evidence type="ECO:0000313" key="3">
    <source>
        <dbReference type="Proteomes" id="UP000008021"/>
    </source>
</evidence>
<keyword evidence="3" id="KW-1185">Reference proteome</keyword>
<dbReference type="EnsemblPlants" id="OMERI03G22220.1">
    <property type="protein sequence ID" value="OMERI03G22220.1"/>
    <property type="gene ID" value="OMERI03G22220"/>
</dbReference>
<dbReference type="HOGENOM" id="CLU_2531272_0_0_1"/>
<evidence type="ECO:0000256" key="1">
    <source>
        <dbReference type="SAM" id="Phobius"/>
    </source>
</evidence>
<organism evidence="2">
    <name type="scientific">Oryza meridionalis</name>
    <dbReference type="NCBI Taxonomy" id="40149"/>
    <lineage>
        <taxon>Eukaryota</taxon>
        <taxon>Viridiplantae</taxon>
        <taxon>Streptophyta</taxon>
        <taxon>Embryophyta</taxon>
        <taxon>Tracheophyta</taxon>
        <taxon>Spermatophyta</taxon>
        <taxon>Magnoliopsida</taxon>
        <taxon>Liliopsida</taxon>
        <taxon>Poales</taxon>
        <taxon>Poaceae</taxon>
        <taxon>BOP clade</taxon>
        <taxon>Oryzoideae</taxon>
        <taxon>Oryzeae</taxon>
        <taxon>Oryzinae</taxon>
        <taxon>Oryza</taxon>
    </lineage>
</organism>
<keyword evidence="1" id="KW-0812">Transmembrane</keyword>
<keyword evidence="1" id="KW-1133">Transmembrane helix</keyword>
<feature type="transmembrane region" description="Helical" evidence="1">
    <location>
        <begin position="38"/>
        <end position="59"/>
    </location>
</feature>
<accession>A0A0E0D391</accession>
<dbReference type="Gramene" id="OMERI03G22220.1">
    <property type="protein sequence ID" value="OMERI03G22220.1"/>
    <property type="gene ID" value="OMERI03G22220"/>
</dbReference>
<sequence>MAAAMIRRAQLMGMAGEGAPGHRNYSAWKIGTHNLSQMWIVAGLAMSGYSFGIWAGTVLTKFEKQTLGAAEERRELREKLGHKE</sequence>
<dbReference type="AlphaFoldDB" id="A0A0E0D391"/>
<proteinExistence type="predicted"/>
<reference evidence="2" key="1">
    <citation type="submission" date="2015-04" db="UniProtKB">
        <authorList>
            <consortium name="EnsemblPlants"/>
        </authorList>
    </citation>
    <scope>IDENTIFICATION</scope>
</reference>
<evidence type="ECO:0000313" key="2">
    <source>
        <dbReference type="EnsemblPlants" id="OMERI03G22220.1"/>
    </source>
</evidence>
<dbReference type="Proteomes" id="UP000008021">
    <property type="component" value="Chromosome 3"/>
</dbReference>
<keyword evidence="1" id="KW-0472">Membrane</keyword>